<organism evidence="17 18">
    <name type="scientific">Chaetomium strumarium</name>
    <dbReference type="NCBI Taxonomy" id="1170767"/>
    <lineage>
        <taxon>Eukaryota</taxon>
        <taxon>Fungi</taxon>
        <taxon>Dikarya</taxon>
        <taxon>Ascomycota</taxon>
        <taxon>Pezizomycotina</taxon>
        <taxon>Sordariomycetes</taxon>
        <taxon>Sordariomycetidae</taxon>
        <taxon>Sordariales</taxon>
        <taxon>Chaetomiaceae</taxon>
        <taxon>Chaetomium</taxon>
    </lineage>
</organism>
<keyword evidence="10" id="KW-1015">Disulfide bond</keyword>
<keyword evidence="9" id="KW-0503">Monooxygenase</keyword>
<evidence type="ECO:0000256" key="13">
    <source>
        <dbReference type="ARBA" id="ARBA00044502"/>
    </source>
</evidence>
<keyword evidence="11" id="KW-0119">Carbohydrate metabolism</keyword>
<dbReference type="Pfam" id="PF03443">
    <property type="entry name" value="AA9"/>
    <property type="match status" value="1"/>
</dbReference>
<evidence type="ECO:0000256" key="10">
    <source>
        <dbReference type="ARBA" id="ARBA00023157"/>
    </source>
</evidence>
<evidence type="ECO:0000256" key="15">
    <source>
        <dbReference type="ARBA" id="ARBA00047174"/>
    </source>
</evidence>
<dbReference type="PANTHER" id="PTHR33353">
    <property type="entry name" value="PUTATIVE (AFU_ORTHOLOGUE AFUA_1G12560)-RELATED"/>
    <property type="match status" value="1"/>
</dbReference>
<keyword evidence="7" id="KW-0560">Oxidoreductase</keyword>
<protein>
    <recommendedName>
        <fullName evidence="15">lytic cellulose monooxygenase (C4-dehydrogenating)</fullName>
        <ecNumber evidence="15">1.14.99.56</ecNumber>
    </recommendedName>
</protein>
<evidence type="ECO:0000256" key="1">
    <source>
        <dbReference type="ARBA" id="ARBA00001973"/>
    </source>
</evidence>
<evidence type="ECO:0000256" key="8">
    <source>
        <dbReference type="ARBA" id="ARBA00023008"/>
    </source>
</evidence>
<feature type="domain" description="Auxiliary Activity family 9 catalytic" evidence="16">
    <location>
        <begin position="65"/>
        <end position="145"/>
    </location>
</feature>
<dbReference type="AlphaFoldDB" id="A0AAJ0GVI4"/>
<reference evidence="17" key="1">
    <citation type="journal article" date="2023" name="Mol. Phylogenet. Evol.">
        <title>Genome-scale phylogeny and comparative genomics of the fungal order Sordariales.</title>
        <authorList>
            <person name="Hensen N."/>
            <person name="Bonometti L."/>
            <person name="Westerberg I."/>
            <person name="Brannstrom I.O."/>
            <person name="Guillou S."/>
            <person name="Cros-Aarteil S."/>
            <person name="Calhoun S."/>
            <person name="Haridas S."/>
            <person name="Kuo A."/>
            <person name="Mondo S."/>
            <person name="Pangilinan J."/>
            <person name="Riley R."/>
            <person name="LaButti K."/>
            <person name="Andreopoulos B."/>
            <person name="Lipzen A."/>
            <person name="Chen C."/>
            <person name="Yan M."/>
            <person name="Daum C."/>
            <person name="Ng V."/>
            <person name="Clum A."/>
            <person name="Steindorff A."/>
            <person name="Ohm R.A."/>
            <person name="Martin F."/>
            <person name="Silar P."/>
            <person name="Natvig D.O."/>
            <person name="Lalanne C."/>
            <person name="Gautier V."/>
            <person name="Ament-Velasquez S.L."/>
            <person name="Kruys A."/>
            <person name="Hutchinson M.I."/>
            <person name="Powell A.J."/>
            <person name="Barry K."/>
            <person name="Miller A.N."/>
            <person name="Grigoriev I.V."/>
            <person name="Debuchy R."/>
            <person name="Gladieux P."/>
            <person name="Hiltunen Thoren M."/>
            <person name="Johannesson H."/>
        </authorList>
    </citation>
    <scope>NUCLEOTIDE SEQUENCE</scope>
    <source>
        <strain evidence="17">CBS 333.67</strain>
    </source>
</reference>
<dbReference type="GO" id="GO:0030245">
    <property type="term" value="P:cellulose catabolic process"/>
    <property type="evidence" value="ECO:0007669"/>
    <property type="project" value="UniProtKB-KW"/>
</dbReference>
<evidence type="ECO:0000313" key="18">
    <source>
        <dbReference type="Proteomes" id="UP001273166"/>
    </source>
</evidence>
<evidence type="ECO:0000256" key="9">
    <source>
        <dbReference type="ARBA" id="ARBA00023033"/>
    </source>
</evidence>
<dbReference type="GO" id="GO:0005576">
    <property type="term" value="C:extracellular region"/>
    <property type="evidence" value="ECO:0007669"/>
    <property type="project" value="UniProtKB-SubCell"/>
</dbReference>
<keyword evidence="12" id="KW-0624">Polysaccharide degradation</keyword>
<evidence type="ECO:0000256" key="3">
    <source>
        <dbReference type="ARBA" id="ARBA00022525"/>
    </source>
</evidence>
<evidence type="ECO:0000259" key="16">
    <source>
        <dbReference type="Pfam" id="PF03443"/>
    </source>
</evidence>
<dbReference type="GeneID" id="87886672"/>
<accession>A0AAJ0GVI4</accession>
<comment type="cofactor">
    <cofactor evidence="1">
        <name>Cu(2+)</name>
        <dbReference type="ChEBI" id="CHEBI:29036"/>
    </cofactor>
</comment>
<evidence type="ECO:0000256" key="7">
    <source>
        <dbReference type="ARBA" id="ARBA00023002"/>
    </source>
</evidence>
<keyword evidence="4" id="KW-0479">Metal-binding</keyword>
<dbReference type="InterPro" id="IPR049892">
    <property type="entry name" value="AA9"/>
</dbReference>
<proteinExistence type="inferred from homology"/>
<gene>
    <name evidence="17" type="ORF">B0T15DRAFT_510190</name>
</gene>
<evidence type="ECO:0000256" key="5">
    <source>
        <dbReference type="ARBA" id="ARBA00022729"/>
    </source>
</evidence>
<evidence type="ECO:0000313" key="17">
    <source>
        <dbReference type="EMBL" id="KAK3306852.1"/>
    </source>
</evidence>
<evidence type="ECO:0000256" key="11">
    <source>
        <dbReference type="ARBA" id="ARBA00023277"/>
    </source>
</evidence>
<dbReference type="EMBL" id="JAUDZG010000003">
    <property type="protein sequence ID" value="KAK3306852.1"/>
    <property type="molecule type" value="Genomic_DNA"/>
</dbReference>
<comment type="caution">
    <text evidence="17">The sequence shown here is derived from an EMBL/GenBank/DDBJ whole genome shotgun (WGS) entry which is preliminary data.</text>
</comment>
<comment type="similarity">
    <text evidence="13">Belongs to the polysaccharide monooxygenase AA9 family.</text>
</comment>
<comment type="catalytic activity">
    <reaction evidence="14">
        <text>[(1-&gt;4)-beta-D-glucosyl]n+m + reduced acceptor + O2 = 4-dehydro-beta-D-glucosyl-[(1-&gt;4)-beta-D-glucosyl]n-1 + [(1-&gt;4)-beta-D-glucosyl]m + acceptor + H2O.</text>
        <dbReference type="EC" id="1.14.99.56"/>
    </reaction>
</comment>
<keyword evidence="3" id="KW-0964">Secreted</keyword>
<dbReference type="PANTHER" id="PTHR33353:SF11">
    <property type="entry name" value="GLYCOSYLHYDROLASE FAMILY 61-7 PROTEIN"/>
    <property type="match status" value="1"/>
</dbReference>
<keyword evidence="8" id="KW-0186">Copper</keyword>
<keyword evidence="5" id="KW-0732">Signal</keyword>
<dbReference type="Proteomes" id="UP001273166">
    <property type="component" value="Unassembled WGS sequence"/>
</dbReference>
<dbReference type="GO" id="GO:0004497">
    <property type="term" value="F:monooxygenase activity"/>
    <property type="evidence" value="ECO:0007669"/>
    <property type="project" value="UniProtKB-KW"/>
</dbReference>
<keyword evidence="18" id="KW-1185">Reference proteome</keyword>
<dbReference type="GO" id="GO:0046872">
    <property type="term" value="F:metal ion binding"/>
    <property type="evidence" value="ECO:0007669"/>
    <property type="project" value="UniProtKB-KW"/>
</dbReference>
<sequence length="231" mass="24915">MDEVGCYHTESVQFLGSRPPVTTVPRRIKSQLLQFVKFASLEPDDKSLLRLAAVAALAVHSVAAHYGFQQFSERGTKYPPWMYIRRNSSPDWLQNGPMTDLASSDLRCKVGGSQVSNGTEAIAMKAGDEFTFTLDTAVHHAGPVCLRSNSDSLQDRIEDEPTKIGAVVGELENVGVGVTELDADIIFAWGVVFVDALGGLLLAAGSTSRTWIILVTTTVSVTRLVIGGHVL</sequence>
<evidence type="ECO:0000256" key="6">
    <source>
        <dbReference type="ARBA" id="ARBA00023001"/>
    </source>
</evidence>
<evidence type="ECO:0000256" key="4">
    <source>
        <dbReference type="ARBA" id="ARBA00022723"/>
    </source>
</evidence>
<dbReference type="RefSeq" id="XP_062722632.1">
    <property type="nucleotide sequence ID" value="XM_062867843.1"/>
</dbReference>
<dbReference type="EC" id="1.14.99.56" evidence="15"/>
<evidence type="ECO:0000256" key="2">
    <source>
        <dbReference type="ARBA" id="ARBA00004613"/>
    </source>
</evidence>
<reference evidence="17" key="2">
    <citation type="submission" date="2023-06" db="EMBL/GenBank/DDBJ databases">
        <authorList>
            <consortium name="Lawrence Berkeley National Laboratory"/>
            <person name="Mondo S.J."/>
            <person name="Hensen N."/>
            <person name="Bonometti L."/>
            <person name="Westerberg I."/>
            <person name="Brannstrom I.O."/>
            <person name="Guillou S."/>
            <person name="Cros-Aarteil S."/>
            <person name="Calhoun S."/>
            <person name="Haridas S."/>
            <person name="Kuo A."/>
            <person name="Pangilinan J."/>
            <person name="Riley R."/>
            <person name="Labutti K."/>
            <person name="Andreopoulos B."/>
            <person name="Lipzen A."/>
            <person name="Chen C."/>
            <person name="Yanf M."/>
            <person name="Daum C."/>
            <person name="Ng V."/>
            <person name="Clum A."/>
            <person name="Steindorff A."/>
            <person name="Ohm R."/>
            <person name="Martin F."/>
            <person name="Silar P."/>
            <person name="Natvig D."/>
            <person name="Lalanne C."/>
            <person name="Gautier V."/>
            <person name="Ament-Velasquez S.L."/>
            <person name="Kruys A."/>
            <person name="Hutchinson M.I."/>
            <person name="Powell A.J."/>
            <person name="Barry K."/>
            <person name="Miller A.N."/>
            <person name="Grigoriev I.V."/>
            <person name="Debuchy R."/>
            <person name="Gladieux P."/>
            <person name="Thoren M.H."/>
            <person name="Johannesson H."/>
        </authorList>
    </citation>
    <scope>NUCLEOTIDE SEQUENCE</scope>
    <source>
        <strain evidence="17">CBS 333.67</strain>
    </source>
</reference>
<evidence type="ECO:0000256" key="12">
    <source>
        <dbReference type="ARBA" id="ARBA00023326"/>
    </source>
</evidence>
<evidence type="ECO:0000256" key="14">
    <source>
        <dbReference type="ARBA" id="ARBA00045077"/>
    </source>
</evidence>
<comment type="subcellular location">
    <subcellularLocation>
        <location evidence="2">Secreted</location>
    </subcellularLocation>
</comment>
<name>A0AAJ0GVI4_9PEZI</name>
<dbReference type="Gene3D" id="2.70.50.70">
    <property type="match status" value="1"/>
</dbReference>
<keyword evidence="6" id="KW-0136">Cellulose degradation</keyword>
<dbReference type="InterPro" id="IPR005103">
    <property type="entry name" value="AA9_LPMO"/>
</dbReference>